<dbReference type="Proteomes" id="UP001623592">
    <property type="component" value="Unassembled WGS sequence"/>
</dbReference>
<proteinExistence type="predicted"/>
<comment type="caution">
    <text evidence="1">The sequence shown here is derived from an EMBL/GenBank/DDBJ whole genome shotgun (WGS) entry which is preliminary data.</text>
</comment>
<reference evidence="1 2" key="1">
    <citation type="submission" date="2024-11" db="EMBL/GenBank/DDBJ databases">
        <authorList>
            <person name="Heng Y.C."/>
            <person name="Lim A.C.H."/>
            <person name="Lee J.K.Y."/>
            <person name="Kittelmann S."/>
        </authorList>
    </citation>
    <scope>NUCLEOTIDE SEQUENCE [LARGE SCALE GENOMIC DNA]</scope>
    <source>
        <strain evidence="1 2">WILCCON 0114</strain>
    </source>
</reference>
<gene>
    <name evidence="1" type="ORF">ACJDT4_19050</name>
</gene>
<evidence type="ECO:0000313" key="1">
    <source>
        <dbReference type="EMBL" id="MFL0252514.1"/>
    </source>
</evidence>
<organism evidence="1 2">
    <name type="scientific">Clostridium neuense</name>
    <dbReference type="NCBI Taxonomy" id="1728934"/>
    <lineage>
        <taxon>Bacteria</taxon>
        <taxon>Bacillati</taxon>
        <taxon>Bacillota</taxon>
        <taxon>Clostridia</taxon>
        <taxon>Eubacteriales</taxon>
        <taxon>Clostridiaceae</taxon>
        <taxon>Clostridium</taxon>
    </lineage>
</organism>
<protein>
    <submittedName>
        <fullName evidence="1">Endoglucanase</fullName>
    </submittedName>
</protein>
<accession>A0ABW8TIZ2</accession>
<sequence>MSILLLIGSMLLLSVLFPENIDVYKIPKEFQDCPEVQQMKSYYDDRYEYIF</sequence>
<dbReference type="RefSeq" id="WP_406789171.1">
    <property type="nucleotide sequence ID" value="NZ_JBJIAA010000018.1"/>
</dbReference>
<evidence type="ECO:0000313" key="2">
    <source>
        <dbReference type="Proteomes" id="UP001623592"/>
    </source>
</evidence>
<name>A0ABW8TIZ2_9CLOT</name>
<dbReference type="EMBL" id="JBJIAA010000018">
    <property type="protein sequence ID" value="MFL0252514.1"/>
    <property type="molecule type" value="Genomic_DNA"/>
</dbReference>
<keyword evidence="2" id="KW-1185">Reference proteome</keyword>